<evidence type="ECO:0000313" key="2">
    <source>
        <dbReference type="Proteomes" id="UP001057402"/>
    </source>
</evidence>
<evidence type="ECO:0000313" key="1">
    <source>
        <dbReference type="EMBL" id="KAI4363713.1"/>
    </source>
</evidence>
<dbReference type="EMBL" id="CM042885">
    <property type="protein sequence ID" value="KAI4363713.1"/>
    <property type="molecule type" value="Genomic_DNA"/>
</dbReference>
<dbReference type="Proteomes" id="UP001057402">
    <property type="component" value="Chromosome 6"/>
</dbReference>
<proteinExistence type="predicted"/>
<gene>
    <name evidence="1" type="ORF">MLD38_019895</name>
</gene>
<keyword evidence="2" id="KW-1185">Reference proteome</keyword>
<sequence length="168" mass="18983">MTRSQQSSSLPAIHAHNTLFFDLKGDGSQLIFSIKFFSIILCFLVGFLLNIQSVRYYSHAEHPHHRPLQEGPAEPASLQRQGRIRRLDGEPGRILLVPGAEGVLLLVPTIPLDLRASPDGHDVRVTRVRALQAGCSQGQGWPWWVFARMARATRKTKRLRETPAWQRC</sequence>
<name>A0ACB9QJ70_9MYRT</name>
<organism evidence="1 2">
    <name type="scientific">Melastoma candidum</name>
    <dbReference type="NCBI Taxonomy" id="119954"/>
    <lineage>
        <taxon>Eukaryota</taxon>
        <taxon>Viridiplantae</taxon>
        <taxon>Streptophyta</taxon>
        <taxon>Embryophyta</taxon>
        <taxon>Tracheophyta</taxon>
        <taxon>Spermatophyta</taxon>
        <taxon>Magnoliopsida</taxon>
        <taxon>eudicotyledons</taxon>
        <taxon>Gunneridae</taxon>
        <taxon>Pentapetalae</taxon>
        <taxon>rosids</taxon>
        <taxon>malvids</taxon>
        <taxon>Myrtales</taxon>
        <taxon>Melastomataceae</taxon>
        <taxon>Melastomatoideae</taxon>
        <taxon>Melastomateae</taxon>
        <taxon>Melastoma</taxon>
    </lineage>
</organism>
<comment type="caution">
    <text evidence="1">The sequence shown here is derived from an EMBL/GenBank/DDBJ whole genome shotgun (WGS) entry which is preliminary data.</text>
</comment>
<reference evidence="2" key="1">
    <citation type="journal article" date="2023" name="Front. Plant Sci.">
        <title>Chromosomal-level genome assembly of Melastoma candidum provides insights into trichome evolution.</title>
        <authorList>
            <person name="Zhong Y."/>
            <person name="Wu W."/>
            <person name="Sun C."/>
            <person name="Zou P."/>
            <person name="Liu Y."/>
            <person name="Dai S."/>
            <person name="Zhou R."/>
        </authorList>
    </citation>
    <scope>NUCLEOTIDE SEQUENCE [LARGE SCALE GENOMIC DNA]</scope>
</reference>
<protein>
    <submittedName>
        <fullName evidence="1">Uncharacterized protein</fullName>
    </submittedName>
</protein>
<accession>A0ACB9QJ70</accession>